<feature type="compositionally biased region" description="Polar residues" evidence="1">
    <location>
        <begin position="581"/>
        <end position="594"/>
    </location>
</feature>
<evidence type="ECO:0000256" key="1">
    <source>
        <dbReference type="SAM" id="MobiDB-lite"/>
    </source>
</evidence>
<comment type="caution">
    <text evidence="2">The sequence shown here is derived from an EMBL/GenBank/DDBJ whole genome shotgun (WGS) entry which is preliminary data.</text>
</comment>
<feature type="region of interest" description="Disordered" evidence="1">
    <location>
        <begin position="519"/>
        <end position="539"/>
    </location>
</feature>
<dbReference type="Proteomes" id="UP000024533">
    <property type="component" value="Unassembled WGS sequence"/>
</dbReference>
<protein>
    <submittedName>
        <fullName evidence="2">Uncharacterized protein</fullName>
    </submittedName>
</protein>
<feature type="region of interest" description="Disordered" evidence="1">
    <location>
        <begin position="580"/>
        <end position="604"/>
    </location>
</feature>
<dbReference type="EMBL" id="AOKY01000060">
    <property type="protein sequence ID" value="KDB27448.1"/>
    <property type="molecule type" value="Genomic_DNA"/>
</dbReference>
<dbReference type="OrthoDB" id="4226789at2759"/>
<reference evidence="2 3" key="1">
    <citation type="submission" date="2014-02" db="EMBL/GenBank/DDBJ databases">
        <title>The Genome Sequence of Trichophyton interdigitale MR816.</title>
        <authorList>
            <consortium name="The Broad Institute Genomics Platform"/>
            <person name="Cuomo C.A."/>
            <person name="White T.C."/>
            <person name="Graser Y."/>
            <person name="Martinez-Rossi N."/>
            <person name="Heitman J."/>
            <person name="Young S.K."/>
            <person name="Zeng Q."/>
            <person name="Gargeya S."/>
            <person name="Abouelleil A."/>
            <person name="Alvarado L."/>
            <person name="Chapman S.B."/>
            <person name="Gainer-Dewar J."/>
            <person name="Goldberg J."/>
            <person name="Griggs A."/>
            <person name="Gujja S."/>
            <person name="Hansen M."/>
            <person name="Howarth C."/>
            <person name="Imamovic A."/>
            <person name="Larimer J."/>
            <person name="Martinez D."/>
            <person name="Murphy C."/>
            <person name="Pearson M.D."/>
            <person name="Persinoti G."/>
            <person name="Poon T."/>
            <person name="Priest M."/>
            <person name="Roberts A.D."/>
            <person name="Saif S."/>
            <person name="Shea T.D."/>
            <person name="Sykes S.N."/>
            <person name="Wortman J."/>
            <person name="Nusbaum C."/>
            <person name="Birren B."/>
        </authorList>
    </citation>
    <scope>NUCLEOTIDE SEQUENCE [LARGE SCALE GENOMIC DNA]</scope>
    <source>
        <strain evidence="2 3">MR816</strain>
    </source>
</reference>
<evidence type="ECO:0000313" key="2">
    <source>
        <dbReference type="EMBL" id="KDB27448.1"/>
    </source>
</evidence>
<keyword evidence="3" id="KW-1185">Reference proteome</keyword>
<gene>
    <name evidence="2" type="ORF">H109_00775</name>
</gene>
<feature type="region of interest" description="Disordered" evidence="1">
    <location>
        <begin position="377"/>
        <end position="404"/>
    </location>
</feature>
<evidence type="ECO:0000313" key="3">
    <source>
        <dbReference type="Proteomes" id="UP000024533"/>
    </source>
</evidence>
<feature type="region of interest" description="Disordered" evidence="1">
    <location>
        <begin position="433"/>
        <end position="452"/>
    </location>
</feature>
<proteinExistence type="predicted"/>
<feature type="region of interest" description="Disordered" evidence="1">
    <location>
        <begin position="12"/>
        <end position="34"/>
    </location>
</feature>
<name>A0A059JID6_TRIIM</name>
<dbReference type="AlphaFoldDB" id="A0A059JID6"/>
<feature type="compositionally biased region" description="Basic and acidic residues" evidence="1">
    <location>
        <begin position="221"/>
        <end position="242"/>
    </location>
</feature>
<feature type="region of interest" description="Disordered" evidence="1">
    <location>
        <begin position="277"/>
        <end position="307"/>
    </location>
</feature>
<organism evidence="2 3">
    <name type="scientific">Trichophyton interdigitale (strain MR816)</name>
    <dbReference type="NCBI Taxonomy" id="1215338"/>
    <lineage>
        <taxon>Eukaryota</taxon>
        <taxon>Fungi</taxon>
        <taxon>Dikarya</taxon>
        <taxon>Ascomycota</taxon>
        <taxon>Pezizomycotina</taxon>
        <taxon>Eurotiomycetes</taxon>
        <taxon>Eurotiomycetidae</taxon>
        <taxon>Onygenales</taxon>
        <taxon>Arthrodermataceae</taxon>
        <taxon>Trichophyton</taxon>
    </lineage>
</organism>
<feature type="region of interest" description="Disordered" evidence="1">
    <location>
        <begin position="221"/>
        <end position="260"/>
    </location>
</feature>
<accession>A0A059JID6</accession>
<dbReference type="HOGENOM" id="CLU_428407_0_0_1"/>
<sequence length="691" mass="76397">MVSIFFCPWRRKPKRVSPRGSSSHQAGCPQPLPPAFEPITYTPLDPAGEEQQMLDAIFSSANAPIHDGESRGLPPPGTDCALARAHSKDGRSRLGSIGGRLHKRFSRDGRLRPPDAKLDERASMCDSGHASIENKPLFDILDSGNTSENAYDSDAHKLLTPQITARLKSSIGNRTILENVCPVSDRDVQSLSREKFCLGLDGAPASNRGSQATETVNLREAYRSGEDGVERQSSAEHSDSARKSTSIYLVGPDSDAEPMTPLKTHITRASCSIIEDDYRKTPTLTPSDLGASDNPDKEISPLSLADSPESVQINVTAQKKSTSPDVCQSNSPQADDTQIRINIGTSVYSSPASETPEYERKLEEFSAIESPVHQVKKSLTSNRVSPENVPKQRAPVNTRREPSIATQRDSCSFVRRSRFIEDLDDVFTLKFDETEPPKKDYPETEPANRRLSDGWLSGGKRLGYGYNFALGERYPRLSCSEGAADEKYNSAIRLQSYKDYKNGASSEYRLPIQDYKRISRQSDSPDTHRRPCTATREGSHTIRRVSPFHQSDIDRSDHSSRVTSAIACLAKKVRRHKRDVSSCTAASSRSNQSHGLEPFPPLGPEVDLEMPLGFDPARRDIGSGVYNRSPPTIKLVQALREPSNPIKESTDICPMAYDDISDSEDDSEDIRPEPISAEVWSRLYDDCLQNS</sequence>
<dbReference type="OMA" id="RYPRLSC"/>